<reference evidence="6 7" key="1">
    <citation type="journal article" date="2014" name="BMC Genomics">
        <title>Architecture and functions of a multipartite genome of the methylotrophic bacterium Paracoccus aminophilus JCM 7686, containing primary and secondary chromids.</title>
        <authorList>
            <person name="Dziewit L."/>
            <person name="Czarnecki J."/>
            <person name="Wibberg D."/>
            <person name="Radlinska M."/>
            <person name="Mrozek P."/>
            <person name="Szymczak M."/>
            <person name="Schluter A."/>
            <person name="Puhler A."/>
            <person name="Bartosik D."/>
        </authorList>
    </citation>
    <scope>NUCLEOTIDE SEQUENCE [LARGE SCALE GENOMIC DNA]</scope>
    <source>
        <strain evidence="6">JCM 7686</strain>
    </source>
</reference>
<dbReference type="SMART" id="SM00421">
    <property type="entry name" value="HTH_LUXR"/>
    <property type="match status" value="1"/>
</dbReference>
<evidence type="ECO:0000313" key="7">
    <source>
        <dbReference type="Proteomes" id="UP000015480"/>
    </source>
</evidence>
<keyword evidence="1" id="KW-0805">Transcription regulation</keyword>
<evidence type="ECO:0000256" key="2">
    <source>
        <dbReference type="ARBA" id="ARBA00023125"/>
    </source>
</evidence>
<dbReference type="AlphaFoldDB" id="S5XVJ8"/>
<dbReference type="PROSITE" id="PS00622">
    <property type="entry name" value="HTH_LUXR_1"/>
    <property type="match status" value="1"/>
</dbReference>
<dbReference type="InterPro" id="IPR000792">
    <property type="entry name" value="Tscrpt_reg_LuxR_C"/>
</dbReference>
<dbReference type="STRING" id="1367847.JCM7686_0301"/>
<dbReference type="Proteomes" id="UP000015480">
    <property type="component" value="Chromosome"/>
</dbReference>
<dbReference type="InterPro" id="IPR036388">
    <property type="entry name" value="WH-like_DNA-bd_sf"/>
</dbReference>
<dbReference type="InterPro" id="IPR016032">
    <property type="entry name" value="Sig_transdc_resp-reg_C-effctor"/>
</dbReference>
<gene>
    <name evidence="6" type="ORF">JCM7686_0301</name>
</gene>
<dbReference type="PATRIC" id="fig|1367847.3.peg.238"/>
<dbReference type="CDD" id="cd06170">
    <property type="entry name" value="LuxR_C_like"/>
    <property type="match status" value="1"/>
</dbReference>
<dbReference type="PRINTS" id="PR00038">
    <property type="entry name" value="HTHLUXR"/>
</dbReference>
<dbReference type="Gene3D" id="1.10.10.10">
    <property type="entry name" value="Winged helix-like DNA-binding domain superfamily/Winged helix DNA-binding domain"/>
    <property type="match status" value="1"/>
</dbReference>
<protein>
    <submittedName>
        <fullName evidence="6">Transcriptional regulator, LuxR family</fullName>
    </submittedName>
</protein>
<keyword evidence="7" id="KW-1185">Reference proteome</keyword>
<dbReference type="HOGENOM" id="CLU_067793_1_0_5"/>
<dbReference type="eggNOG" id="COG2197">
    <property type="taxonomic scope" value="Bacteria"/>
</dbReference>
<dbReference type="SUPFAM" id="SSF46894">
    <property type="entry name" value="C-terminal effector domain of the bipartite response regulators"/>
    <property type="match status" value="1"/>
</dbReference>
<dbReference type="PANTHER" id="PTHR44688:SF16">
    <property type="entry name" value="DNA-BINDING TRANSCRIPTIONAL ACTIVATOR DEVR_DOSR"/>
    <property type="match status" value="1"/>
</dbReference>
<dbReference type="PROSITE" id="PS50043">
    <property type="entry name" value="HTH_LUXR_2"/>
    <property type="match status" value="1"/>
</dbReference>
<dbReference type="PANTHER" id="PTHR44688">
    <property type="entry name" value="DNA-BINDING TRANSCRIPTIONAL ACTIVATOR DEVR_DOSR"/>
    <property type="match status" value="1"/>
</dbReference>
<dbReference type="KEGG" id="pami:JCM7686_0301"/>
<feature type="region of interest" description="Disordered" evidence="4">
    <location>
        <begin position="1"/>
        <end position="32"/>
    </location>
</feature>
<evidence type="ECO:0000313" key="6">
    <source>
        <dbReference type="EMBL" id="AGT07410.1"/>
    </source>
</evidence>
<organism evidence="6 7">
    <name type="scientific">Paracoccus aminophilus JCM 7686</name>
    <dbReference type="NCBI Taxonomy" id="1367847"/>
    <lineage>
        <taxon>Bacteria</taxon>
        <taxon>Pseudomonadati</taxon>
        <taxon>Pseudomonadota</taxon>
        <taxon>Alphaproteobacteria</taxon>
        <taxon>Rhodobacterales</taxon>
        <taxon>Paracoccaceae</taxon>
        <taxon>Paracoccus</taxon>
    </lineage>
</organism>
<accession>S5XVJ8</accession>
<feature type="domain" description="HTH luxR-type" evidence="5">
    <location>
        <begin position="284"/>
        <end position="349"/>
    </location>
</feature>
<name>S5XVJ8_PARAH</name>
<proteinExistence type="predicted"/>
<dbReference type="EMBL" id="CP006650">
    <property type="protein sequence ID" value="AGT07410.1"/>
    <property type="molecule type" value="Genomic_DNA"/>
</dbReference>
<dbReference type="GO" id="GO:0006355">
    <property type="term" value="P:regulation of DNA-templated transcription"/>
    <property type="evidence" value="ECO:0007669"/>
    <property type="project" value="InterPro"/>
</dbReference>
<keyword evidence="2" id="KW-0238">DNA-binding</keyword>
<evidence type="ECO:0000259" key="5">
    <source>
        <dbReference type="PROSITE" id="PS50043"/>
    </source>
</evidence>
<evidence type="ECO:0000256" key="1">
    <source>
        <dbReference type="ARBA" id="ARBA00023015"/>
    </source>
</evidence>
<evidence type="ECO:0000256" key="4">
    <source>
        <dbReference type="SAM" id="MobiDB-lite"/>
    </source>
</evidence>
<evidence type="ECO:0000256" key="3">
    <source>
        <dbReference type="ARBA" id="ARBA00023163"/>
    </source>
</evidence>
<sequence length="351" mass="37640">MPTFAPSAAKSSEAARPHPPAPPVISATFPVNRPVTSTSPPRLACPASLRINWGLGSGLSHGRMGKAYGAGDDFPYGESYTPKRPAVIAALEAKAVAALIASGGGTGYGAALDGLAALAAPFDMSCAFAFSADRAPVVIHDGYSATVDRRALRSYLRGAYLLDPFYSACVGDCREGLWRMRDLAPDGFYESEFAWSREVHPCISDEAGTLVEELGFTIPLSEGFAATYSLMRNRGGAPFDETEFAALARLTPIIAASLRQHWLSVLSAEARSQSQRPDPETVFRQAFGELLTPAQHAVTKLILRGHSNISIAAHLGITEGTVKIHRSNIYRRLGISSQSELFQRFIDQLAE</sequence>
<keyword evidence="3" id="KW-0804">Transcription</keyword>
<dbReference type="Pfam" id="PF00196">
    <property type="entry name" value="GerE"/>
    <property type="match status" value="1"/>
</dbReference>
<dbReference type="GO" id="GO:0003677">
    <property type="term" value="F:DNA binding"/>
    <property type="evidence" value="ECO:0007669"/>
    <property type="project" value="UniProtKB-KW"/>
</dbReference>